<evidence type="ECO:0000313" key="1">
    <source>
        <dbReference type="EMBL" id="KAF9648117.1"/>
    </source>
</evidence>
<accession>A0ACB6ZEV5</accession>
<reference evidence="1" key="2">
    <citation type="journal article" date="2020" name="Nat. Commun.">
        <title>Large-scale genome sequencing of mycorrhizal fungi provides insights into the early evolution of symbiotic traits.</title>
        <authorList>
            <person name="Miyauchi S."/>
            <person name="Kiss E."/>
            <person name="Kuo A."/>
            <person name="Drula E."/>
            <person name="Kohler A."/>
            <person name="Sanchez-Garcia M."/>
            <person name="Morin E."/>
            <person name="Andreopoulos B."/>
            <person name="Barry K.W."/>
            <person name="Bonito G."/>
            <person name="Buee M."/>
            <person name="Carver A."/>
            <person name="Chen C."/>
            <person name="Cichocki N."/>
            <person name="Clum A."/>
            <person name="Culley D."/>
            <person name="Crous P.W."/>
            <person name="Fauchery L."/>
            <person name="Girlanda M."/>
            <person name="Hayes R.D."/>
            <person name="Keri Z."/>
            <person name="LaButti K."/>
            <person name="Lipzen A."/>
            <person name="Lombard V."/>
            <person name="Magnuson J."/>
            <person name="Maillard F."/>
            <person name="Murat C."/>
            <person name="Nolan M."/>
            <person name="Ohm R.A."/>
            <person name="Pangilinan J."/>
            <person name="Pereira M.F."/>
            <person name="Perotto S."/>
            <person name="Peter M."/>
            <person name="Pfister S."/>
            <person name="Riley R."/>
            <person name="Sitrit Y."/>
            <person name="Stielow J.B."/>
            <person name="Szollosi G."/>
            <person name="Zifcakova L."/>
            <person name="Stursova M."/>
            <person name="Spatafora J.W."/>
            <person name="Tedersoo L."/>
            <person name="Vaario L.M."/>
            <person name="Yamada A."/>
            <person name="Yan M."/>
            <person name="Wang P."/>
            <person name="Xu J."/>
            <person name="Bruns T."/>
            <person name="Baldrian P."/>
            <person name="Vilgalys R."/>
            <person name="Dunand C."/>
            <person name="Henrissat B."/>
            <person name="Grigoriev I.V."/>
            <person name="Hibbett D."/>
            <person name="Nagy L.G."/>
            <person name="Martin F.M."/>
        </authorList>
    </citation>
    <scope>NUCLEOTIDE SEQUENCE</scope>
    <source>
        <strain evidence="1">P2</strain>
    </source>
</reference>
<keyword evidence="2" id="KW-1185">Reference proteome</keyword>
<reference evidence="1" key="1">
    <citation type="submission" date="2019-10" db="EMBL/GenBank/DDBJ databases">
        <authorList>
            <consortium name="DOE Joint Genome Institute"/>
            <person name="Kuo A."/>
            <person name="Miyauchi S."/>
            <person name="Kiss E."/>
            <person name="Drula E."/>
            <person name="Kohler A."/>
            <person name="Sanchez-Garcia M."/>
            <person name="Andreopoulos B."/>
            <person name="Barry K.W."/>
            <person name="Bonito G."/>
            <person name="Buee M."/>
            <person name="Carver A."/>
            <person name="Chen C."/>
            <person name="Cichocki N."/>
            <person name="Clum A."/>
            <person name="Culley D."/>
            <person name="Crous P.W."/>
            <person name="Fauchery L."/>
            <person name="Girlanda M."/>
            <person name="Hayes R."/>
            <person name="Keri Z."/>
            <person name="Labutti K."/>
            <person name="Lipzen A."/>
            <person name="Lombard V."/>
            <person name="Magnuson J."/>
            <person name="Maillard F."/>
            <person name="Morin E."/>
            <person name="Murat C."/>
            <person name="Nolan M."/>
            <person name="Ohm R."/>
            <person name="Pangilinan J."/>
            <person name="Pereira M."/>
            <person name="Perotto S."/>
            <person name="Peter M."/>
            <person name="Riley R."/>
            <person name="Sitrit Y."/>
            <person name="Stielow B."/>
            <person name="Szollosi G."/>
            <person name="Zifcakova L."/>
            <person name="Stursova M."/>
            <person name="Spatafora J.W."/>
            <person name="Tedersoo L."/>
            <person name="Vaario L.-M."/>
            <person name="Yamada A."/>
            <person name="Yan M."/>
            <person name="Wang P."/>
            <person name="Xu J."/>
            <person name="Bruns T."/>
            <person name="Baldrian P."/>
            <person name="Vilgalys R."/>
            <person name="Henrissat B."/>
            <person name="Grigoriev I.V."/>
            <person name="Hibbett D."/>
            <person name="Nagy L.G."/>
            <person name="Martin F.M."/>
        </authorList>
    </citation>
    <scope>NUCLEOTIDE SEQUENCE</scope>
    <source>
        <strain evidence="1">P2</strain>
    </source>
</reference>
<name>A0ACB6ZEV5_THEGA</name>
<protein>
    <submittedName>
        <fullName evidence="1">Uncharacterized protein</fullName>
    </submittedName>
</protein>
<comment type="caution">
    <text evidence="1">The sequence shown here is derived from an EMBL/GenBank/DDBJ whole genome shotgun (WGS) entry which is preliminary data.</text>
</comment>
<dbReference type="EMBL" id="MU118019">
    <property type="protein sequence ID" value="KAF9648117.1"/>
    <property type="molecule type" value="Genomic_DNA"/>
</dbReference>
<proteinExistence type="predicted"/>
<evidence type="ECO:0000313" key="2">
    <source>
        <dbReference type="Proteomes" id="UP000886501"/>
    </source>
</evidence>
<gene>
    <name evidence="1" type="ORF">BDM02DRAFT_3097006</name>
</gene>
<organism evidence="1 2">
    <name type="scientific">Thelephora ganbajun</name>
    <name type="common">Ganba fungus</name>
    <dbReference type="NCBI Taxonomy" id="370292"/>
    <lineage>
        <taxon>Eukaryota</taxon>
        <taxon>Fungi</taxon>
        <taxon>Dikarya</taxon>
        <taxon>Basidiomycota</taxon>
        <taxon>Agaricomycotina</taxon>
        <taxon>Agaricomycetes</taxon>
        <taxon>Thelephorales</taxon>
        <taxon>Thelephoraceae</taxon>
        <taxon>Thelephora</taxon>
    </lineage>
</organism>
<dbReference type="Proteomes" id="UP000886501">
    <property type="component" value="Unassembled WGS sequence"/>
</dbReference>
<sequence length="1113" mass="124610">MKTDPCGGGEIAAEQKEKSETHTSDAAYASPSSSDAIEEKEKENPPPPQRKFTVPPSLAWIPSNLTWSQLKPVIRCSLTAWVSAVLMIIGPVSRSLGQANFLLILASFLSPPQGPFISVLERELYMVLFVTASWAWSCIGIKLASLARSEIITKPEVTKLFTGGYLEPGPTAIMAVFLFIGVAVLLYIKASYPPGPLLFASLFGCIAIDITILTAVLFPFPYYKIGQAVVLPIALHSALALFFSATVFPSTVSSFYISKCHGVLLPLRSALQEHRRLLQLSTESPEFTPTKANDLVEASEAGLIPIASAIYLLKRDVVWCRFSPSDFAKLHDYARQMVVRVTGMSAYFGVIDPTRERFPTTPAPSTPTTDRSVTPAPSETMTDSPLQPGSIRNARRRNVRTRHPRFSEPKAQSIHHEHIHHRPHHRHKHVMSHGPLLPLVMNGHNPTQSPVGLYESIRYADLEEKFSHPSMACNTERFHRLLRECCDDMLGVTDEIFEALDGWLNTVTSKSRFKFWRNKAEYQKTEKERVDGYVQLKEKLDRALEVFEKEKRHIVVDPYRASLDPKVWNEGASDTPSHRHLFHCYVYQYHLWQFVKALSGTLGEVIQLENERKDYKLWMPTLPWRRLLAREGLDTSDNVEDNDDEDPDVIQGMQKEWREDLGHAKMRDPDALPPKNAFEWVMNALYRGCLELVQGNSLYAIKAGVLTILLSIPSFTPSSAKFSWENRLVWGVIMGQLTLVRFRGDTSAGLVARLLSTAFGVFAGAALWYMSTGIGRGNAYGLAAVCGGLFPFMMFARLYWPGPPMTNILFFVTALIVLGYSWYNTHPVPPSTFPHWGVDLAIRRLILVAVGVAAAFIFSFLPPSTTLRKYQRSSLATATGELGAIYCSIVSFANTGEHTDQDIQEIGQSLIAVRAKLKRSLILKQNVIFEFSLRGRWPAERYQKILDIQLKIASHLSFLMSVAAQLEPAWSRAFLRRCRFLDSEFQGEMLAVISLISTALRSGTPIPQITPCPLLDRFLRFHHGFNVVREGEDDEYGLPNTTTVALLEDEQYMYFCVGVSMALNIVNNLDKLMVATKELVGEQYHIHGIGIVRKGGYESPPPGSMYPGPSKGV</sequence>